<protein>
    <submittedName>
        <fullName evidence="1">Uncharacterized protein</fullName>
    </submittedName>
</protein>
<dbReference type="EMBL" id="GGEC01005207">
    <property type="protein sequence ID" value="MBW85690.1"/>
    <property type="molecule type" value="Transcribed_RNA"/>
</dbReference>
<proteinExistence type="predicted"/>
<evidence type="ECO:0000313" key="1">
    <source>
        <dbReference type="EMBL" id="MBW85690.1"/>
    </source>
</evidence>
<accession>A0A2P2IWV2</accession>
<name>A0A2P2IWV2_RHIMU</name>
<organism evidence="1">
    <name type="scientific">Rhizophora mucronata</name>
    <name type="common">Asiatic mangrove</name>
    <dbReference type="NCBI Taxonomy" id="61149"/>
    <lineage>
        <taxon>Eukaryota</taxon>
        <taxon>Viridiplantae</taxon>
        <taxon>Streptophyta</taxon>
        <taxon>Embryophyta</taxon>
        <taxon>Tracheophyta</taxon>
        <taxon>Spermatophyta</taxon>
        <taxon>Magnoliopsida</taxon>
        <taxon>eudicotyledons</taxon>
        <taxon>Gunneridae</taxon>
        <taxon>Pentapetalae</taxon>
        <taxon>rosids</taxon>
        <taxon>fabids</taxon>
        <taxon>Malpighiales</taxon>
        <taxon>Rhizophoraceae</taxon>
        <taxon>Rhizophora</taxon>
    </lineage>
</organism>
<sequence>MKNYRSGSTTQRPLAIYANPCNFTFFAVIN</sequence>
<reference evidence="1" key="1">
    <citation type="submission" date="2018-02" db="EMBL/GenBank/DDBJ databases">
        <title>Rhizophora mucronata_Transcriptome.</title>
        <authorList>
            <person name="Meera S.P."/>
            <person name="Sreeshan A."/>
            <person name="Augustine A."/>
        </authorList>
    </citation>
    <scope>NUCLEOTIDE SEQUENCE</scope>
    <source>
        <tissue evidence="1">Leaf</tissue>
    </source>
</reference>
<dbReference type="AlphaFoldDB" id="A0A2P2IWV2"/>